<dbReference type="EMBL" id="CM037614">
    <property type="protein sequence ID" value="KAH8018215.1"/>
    <property type="molecule type" value="Genomic_DNA"/>
</dbReference>
<gene>
    <name evidence="1" type="ORF">K3G42_033800</name>
</gene>
<proteinExistence type="predicted"/>
<comment type="caution">
    <text evidence="1">The sequence shown here is derived from an EMBL/GenBank/DDBJ whole genome shotgun (WGS) entry which is preliminary data.</text>
</comment>
<sequence length="324" mass="35508">MVILESISNDPTPRKLPPPVLVTGTFVDNFSEAISSCRAFEHASVFYSILPSNKVSKICFAGPVAKSLKLYLSAGHNATRILLAVFYDEPRSFRVFVKGKYISPALSPFNPSSANAPTGTHYFNFQENLLYVAVCQEDPVEIHTQNSLHIAFTIVETSRAEVQPILIQHLANFLQIGHSQVRMVHNSKGSENTLKVIADHTSKQKHQCSTMKSCMFTNRRAGQEKTLINPMGSSQPSLPGPSLRVLVLEISDPPSFPSDHLTSSFSSERLNGLAEILVNALQVGELQQVLGVPVDTLVVTVSTSPTPAERNSRQAAVRIFPFLP</sequence>
<keyword evidence="2" id="KW-1185">Reference proteome</keyword>
<accession>A0ACB8GEL4</accession>
<name>A0ACB8GEL4_9SAUR</name>
<evidence type="ECO:0000313" key="2">
    <source>
        <dbReference type="Proteomes" id="UP000827872"/>
    </source>
</evidence>
<organism evidence="1 2">
    <name type="scientific">Sphaerodactylus townsendi</name>
    <dbReference type="NCBI Taxonomy" id="933632"/>
    <lineage>
        <taxon>Eukaryota</taxon>
        <taxon>Metazoa</taxon>
        <taxon>Chordata</taxon>
        <taxon>Craniata</taxon>
        <taxon>Vertebrata</taxon>
        <taxon>Euteleostomi</taxon>
        <taxon>Lepidosauria</taxon>
        <taxon>Squamata</taxon>
        <taxon>Bifurcata</taxon>
        <taxon>Gekkota</taxon>
        <taxon>Sphaerodactylidae</taxon>
        <taxon>Sphaerodactylus</taxon>
    </lineage>
</organism>
<evidence type="ECO:0000313" key="1">
    <source>
        <dbReference type="EMBL" id="KAH8018215.1"/>
    </source>
</evidence>
<dbReference type="Proteomes" id="UP000827872">
    <property type="component" value="Linkage Group LG01"/>
</dbReference>
<protein>
    <submittedName>
        <fullName evidence="1">Uncharacterized protein</fullName>
    </submittedName>
</protein>
<reference evidence="1" key="1">
    <citation type="submission" date="2021-08" db="EMBL/GenBank/DDBJ databases">
        <title>The first chromosome-level gecko genome reveals the dynamic sex chromosomes of Neotropical dwarf geckos (Sphaerodactylidae: Sphaerodactylus).</title>
        <authorList>
            <person name="Pinto B.J."/>
            <person name="Keating S.E."/>
            <person name="Gamble T."/>
        </authorList>
    </citation>
    <scope>NUCLEOTIDE SEQUENCE</scope>
    <source>
        <strain evidence="1">TG3544</strain>
    </source>
</reference>